<dbReference type="STRING" id="3988.B9S918"/>
<keyword evidence="4" id="KW-1185">Reference proteome</keyword>
<evidence type="ECO:0000313" key="3">
    <source>
        <dbReference type="EMBL" id="EEF39979.1"/>
    </source>
</evidence>
<evidence type="ECO:0000256" key="2">
    <source>
        <dbReference type="SAM" id="Phobius"/>
    </source>
</evidence>
<dbReference type="AlphaFoldDB" id="B9S918"/>
<dbReference type="KEGG" id="rcu:8281855"/>
<accession>B9S918</accession>
<feature type="compositionally biased region" description="Pro residues" evidence="1">
    <location>
        <begin position="49"/>
        <end position="58"/>
    </location>
</feature>
<dbReference type="PANTHER" id="PTHR37206">
    <property type="entry name" value="TRANSMEMBRANE PROTEIN"/>
    <property type="match status" value="1"/>
</dbReference>
<feature type="compositionally biased region" description="Low complexity" evidence="1">
    <location>
        <begin position="59"/>
        <end position="70"/>
    </location>
</feature>
<dbReference type="InParanoid" id="B9S918"/>
<dbReference type="EMBL" id="EQ973893">
    <property type="protein sequence ID" value="EEF39979.1"/>
    <property type="molecule type" value="Genomic_DNA"/>
</dbReference>
<feature type="region of interest" description="Disordered" evidence="1">
    <location>
        <begin position="24"/>
        <end position="84"/>
    </location>
</feature>
<sequence length="187" mass="20978">MEGAEVTESLNEWQQIKLETAAVKNNNNNLPHRDLSIFPPINHEGLQVPPQPPPPPPDTQTDPSEPSSTTVCNNGEEGEKGLLSDSTGKRLKLRVEILKSWVVAIANRGDVRSGFWSFGSISAVVAAAVLIYTRVQRWRQWIREKRANSLLLLIKEKDQKISQLLLQIANMNKTLSTRRKVPVIRVD</sequence>
<dbReference type="PANTHER" id="PTHR37206:SF4">
    <property type="entry name" value="TRANSMEMBRANE PROTEIN"/>
    <property type="match status" value="1"/>
</dbReference>
<evidence type="ECO:0000313" key="4">
    <source>
        <dbReference type="Proteomes" id="UP000008311"/>
    </source>
</evidence>
<protein>
    <submittedName>
        <fullName evidence="3">Uncharacterized protein</fullName>
    </submittedName>
</protein>
<reference evidence="4" key="1">
    <citation type="journal article" date="2010" name="Nat. Biotechnol.">
        <title>Draft genome sequence of the oilseed species Ricinus communis.</title>
        <authorList>
            <person name="Chan A.P."/>
            <person name="Crabtree J."/>
            <person name="Zhao Q."/>
            <person name="Lorenzi H."/>
            <person name="Orvis J."/>
            <person name="Puiu D."/>
            <person name="Melake-Berhan A."/>
            <person name="Jones K.M."/>
            <person name="Redman J."/>
            <person name="Chen G."/>
            <person name="Cahoon E.B."/>
            <person name="Gedil M."/>
            <person name="Stanke M."/>
            <person name="Haas B.J."/>
            <person name="Wortman J.R."/>
            <person name="Fraser-Liggett C.M."/>
            <person name="Ravel J."/>
            <person name="Rabinowicz P.D."/>
        </authorList>
    </citation>
    <scope>NUCLEOTIDE SEQUENCE [LARGE SCALE GENOMIC DNA]</scope>
    <source>
        <strain evidence="4">cv. Hale</strain>
    </source>
</reference>
<dbReference type="eggNOG" id="ENOG502S4UI">
    <property type="taxonomic scope" value="Eukaryota"/>
</dbReference>
<keyword evidence="2" id="KW-0812">Transmembrane</keyword>
<feature type="transmembrane region" description="Helical" evidence="2">
    <location>
        <begin position="115"/>
        <end position="135"/>
    </location>
</feature>
<dbReference type="OrthoDB" id="734536at2759"/>
<proteinExistence type="predicted"/>
<organism evidence="3 4">
    <name type="scientific">Ricinus communis</name>
    <name type="common">Castor bean</name>
    <dbReference type="NCBI Taxonomy" id="3988"/>
    <lineage>
        <taxon>Eukaryota</taxon>
        <taxon>Viridiplantae</taxon>
        <taxon>Streptophyta</taxon>
        <taxon>Embryophyta</taxon>
        <taxon>Tracheophyta</taxon>
        <taxon>Spermatophyta</taxon>
        <taxon>Magnoliopsida</taxon>
        <taxon>eudicotyledons</taxon>
        <taxon>Gunneridae</taxon>
        <taxon>Pentapetalae</taxon>
        <taxon>rosids</taxon>
        <taxon>fabids</taxon>
        <taxon>Malpighiales</taxon>
        <taxon>Euphorbiaceae</taxon>
        <taxon>Acalyphoideae</taxon>
        <taxon>Acalypheae</taxon>
        <taxon>Ricinus</taxon>
    </lineage>
</organism>
<dbReference type="OMA" id="GYNDWEQ"/>
<evidence type="ECO:0000256" key="1">
    <source>
        <dbReference type="SAM" id="MobiDB-lite"/>
    </source>
</evidence>
<dbReference type="Proteomes" id="UP000008311">
    <property type="component" value="Unassembled WGS sequence"/>
</dbReference>
<gene>
    <name evidence="3" type="ORF">RCOM_0837840</name>
</gene>
<keyword evidence="2" id="KW-1133">Transmembrane helix</keyword>
<keyword evidence="2" id="KW-0472">Membrane</keyword>
<name>B9S918_RICCO</name>